<proteinExistence type="predicted"/>
<dbReference type="Proteomes" id="UP000190044">
    <property type="component" value="Unassembled WGS sequence"/>
</dbReference>
<dbReference type="EMBL" id="FUYP01000003">
    <property type="protein sequence ID" value="SKB32702.1"/>
    <property type="molecule type" value="Genomic_DNA"/>
</dbReference>
<dbReference type="AlphaFoldDB" id="A0A1T5ACG6"/>
<evidence type="ECO:0000313" key="1">
    <source>
        <dbReference type="EMBL" id="SKB32702.1"/>
    </source>
</evidence>
<protein>
    <submittedName>
        <fullName evidence="1">Uncharacterized protein</fullName>
    </submittedName>
</protein>
<gene>
    <name evidence="1" type="ORF">SAMN06295937_1003102</name>
</gene>
<dbReference type="RefSeq" id="WP_079637291.1">
    <property type="nucleotide sequence ID" value="NZ_FUYP01000003.1"/>
</dbReference>
<evidence type="ECO:0000313" key="2">
    <source>
        <dbReference type="Proteomes" id="UP000190044"/>
    </source>
</evidence>
<accession>A0A1T5ACG6</accession>
<dbReference type="OrthoDB" id="7363788at2"/>
<reference evidence="2" key="1">
    <citation type="submission" date="2017-02" db="EMBL/GenBank/DDBJ databases">
        <authorList>
            <person name="Varghese N."/>
            <person name="Submissions S."/>
        </authorList>
    </citation>
    <scope>NUCLEOTIDE SEQUENCE [LARGE SCALE GENOMIC DNA]</scope>
    <source>
        <strain evidence="2">R11H</strain>
    </source>
</reference>
<keyword evidence="2" id="KW-1185">Reference proteome</keyword>
<name>A0A1T5ACG6_9SPHN</name>
<organism evidence="1 2">
    <name type="scientific">Sphingopyxis flava</name>
    <dbReference type="NCBI Taxonomy" id="1507287"/>
    <lineage>
        <taxon>Bacteria</taxon>
        <taxon>Pseudomonadati</taxon>
        <taxon>Pseudomonadota</taxon>
        <taxon>Alphaproteobacteria</taxon>
        <taxon>Sphingomonadales</taxon>
        <taxon>Sphingomonadaceae</taxon>
        <taxon>Sphingopyxis</taxon>
    </lineage>
</organism>
<sequence>MSDLLPSHDPETGEILETRAADGGKRYPSVTTLTDLVHMLNDGQFNADCAHELQAMTEKMEQLGIDTGGKIKGKIVLTIDVERQHDGLYFFTPDLAIKLPKEKAPRTIGWATDDNRFTPNKPNQGNLFGTIRDVNSTREVRG</sequence>